<feature type="transmembrane region" description="Helical" evidence="2">
    <location>
        <begin position="58"/>
        <end position="75"/>
    </location>
</feature>
<dbReference type="AlphaFoldDB" id="A0A9P4TJK6"/>
<evidence type="ECO:0000313" key="3">
    <source>
        <dbReference type="EMBL" id="KAF3006455.1"/>
    </source>
</evidence>
<proteinExistence type="predicted"/>
<protein>
    <submittedName>
        <fullName evidence="3">Uncharacterized protein</fullName>
    </submittedName>
</protein>
<feature type="compositionally biased region" description="Low complexity" evidence="1">
    <location>
        <begin position="408"/>
        <end position="422"/>
    </location>
</feature>
<dbReference type="Proteomes" id="UP000801428">
    <property type="component" value="Unassembled WGS sequence"/>
</dbReference>
<dbReference type="EMBL" id="SWKU01000005">
    <property type="protein sequence ID" value="KAF3006455.1"/>
    <property type="molecule type" value="Genomic_DNA"/>
</dbReference>
<feature type="compositionally biased region" description="Low complexity" evidence="1">
    <location>
        <begin position="431"/>
        <end position="448"/>
    </location>
</feature>
<accession>A0A9P4TJK6</accession>
<comment type="caution">
    <text evidence="3">The sequence shown here is derived from an EMBL/GenBank/DDBJ whole genome shotgun (WGS) entry which is preliminary data.</text>
</comment>
<feature type="region of interest" description="Disordered" evidence="1">
    <location>
        <begin position="218"/>
        <end position="254"/>
    </location>
</feature>
<feature type="compositionally biased region" description="Basic and acidic residues" evidence="1">
    <location>
        <begin position="224"/>
        <end position="234"/>
    </location>
</feature>
<evidence type="ECO:0000256" key="1">
    <source>
        <dbReference type="SAM" id="MobiDB-lite"/>
    </source>
</evidence>
<feature type="region of interest" description="Disordered" evidence="1">
    <location>
        <begin position="366"/>
        <end position="448"/>
    </location>
</feature>
<feature type="compositionally biased region" description="Low complexity" evidence="1">
    <location>
        <begin position="8"/>
        <end position="19"/>
    </location>
</feature>
<name>A0A9P4TJK6_CURKU</name>
<feature type="region of interest" description="Disordered" evidence="1">
    <location>
        <begin position="1"/>
        <end position="22"/>
    </location>
</feature>
<reference evidence="3" key="1">
    <citation type="submission" date="2019-04" db="EMBL/GenBank/DDBJ databases">
        <title>Sequencing of skin fungus with MAO and IRED activity.</title>
        <authorList>
            <person name="Marsaioli A.J."/>
            <person name="Bonatto J.M.C."/>
            <person name="Reis Junior O."/>
        </authorList>
    </citation>
    <scope>NUCLEOTIDE SEQUENCE</scope>
    <source>
        <strain evidence="3">30M1</strain>
    </source>
</reference>
<feature type="transmembrane region" description="Helical" evidence="2">
    <location>
        <begin position="32"/>
        <end position="51"/>
    </location>
</feature>
<sequence length="953" mass="105287">MADDHPSAHAPPAVHPTTTETSMDRHQADYDWQWLLLVMFMLTLCILRVVVYLITDQFYTTLWAGLLLWVVFGGHKCLQAPVWLREPTGSKSAQSTCDCSCKTIQRSVNTGPASGLSYSPVILGHDYAPQEPIIKGAENAFSSLIPVQGHALQEPTFKIAHNSCSPVFSIQVHAPEKHDTNSSDASLPPVMAYSVTAPVDDLNNSKNAASSPVTIETDSIVGPERGDEMLKDDSLSLPAADGSKEGKEEDENGLIVPDLCDARDARRMLAELDGFSPPPMSGPSSTLVDRPDLCNVSDVNDARRMLAELDALSSSSSGPSSAPADREKLGEELRAFLAQPPVPIAWSLPSSASAAVAADEQLVATLDSSEDARGATSDEGEARAGNEVEDEDETEYGTSGPWELVLYRPSSTSSSSRPSDGASRSHESDFSRASAPVSSPSTVPSSVGSFSLDEHVTKLGHCPELPMSGAGLQRLLKEHGNPTFYEGKDNAIYTHFFASRELFADVESVYSEGESEASLATTVISTWCRPVADDTADAKHMINVLQDYVPIPWIEADVEAFCRRREGMTGLCIAVRKLETLLWQHKSTNFFGVPRYVFENLHDVIDFQMSLTRRRREDALLVTSKELLAGCRLYLTDAQTVEINEGCCEYTRKDKNGVRCDTLLYLESLTDPEARRPNVVPQWLETTDEAGFYDPNAFLPCICGHAALEVLEIFRSTSDVGPDVAYEVLQHDDEGYELTLLSEDALHADRNQKAIESAHYDDPAICPRSQKFPQTCGLHAIQTNSPWILIDGVDDLNAALVNNNNDLPVPGFTDMLEYPNWLRLHRGFREIPHAELPPRCHHGYLHPPFTDHCMECFPSGEHDDCKECEAHKAARDIKESPVKELQWKDEQAQWNDYQIMKLRQSQTWEVQKMQEMEASAGTSDDLWEGWPPLQIIIDEYPGILGQQTQGNFF</sequence>
<organism evidence="3 4">
    <name type="scientific">Curvularia kusanoi</name>
    <name type="common">Cochliobolus kusanoi</name>
    <dbReference type="NCBI Taxonomy" id="90978"/>
    <lineage>
        <taxon>Eukaryota</taxon>
        <taxon>Fungi</taxon>
        <taxon>Dikarya</taxon>
        <taxon>Ascomycota</taxon>
        <taxon>Pezizomycotina</taxon>
        <taxon>Dothideomycetes</taxon>
        <taxon>Pleosporomycetidae</taxon>
        <taxon>Pleosporales</taxon>
        <taxon>Pleosporineae</taxon>
        <taxon>Pleosporaceae</taxon>
        <taxon>Curvularia</taxon>
    </lineage>
</organism>
<gene>
    <name evidence="3" type="ORF">E8E13_002998</name>
</gene>
<keyword evidence="4" id="KW-1185">Reference proteome</keyword>
<evidence type="ECO:0000313" key="4">
    <source>
        <dbReference type="Proteomes" id="UP000801428"/>
    </source>
</evidence>
<keyword evidence="2" id="KW-0812">Transmembrane</keyword>
<feature type="region of interest" description="Disordered" evidence="1">
    <location>
        <begin position="272"/>
        <end position="292"/>
    </location>
</feature>
<evidence type="ECO:0000256" key="2">
    <source>
        <dbReference type="SAM" id="Phobius"/>
    </source>
</evidence>
<dbReference type="OrthoDB" id="3795221at2759"/>
<keyword evidence="2" id="KW-0472">Membrane</keyword>
<keyword evidence="2" id="KW-1133">Transmembrane helix</keyword>